<dbReference type="Pfam" id="PF00857">
    <property type="entry name" value="Isochorismatase"/>
    <property type="match status" value="1"/>
</dbReference>
<evidence type="ECO:0000256" key="2">
    <source>
        <dbReference type="ARBA" id="ARBA00022801"/>
    </source>
</evidence>
<evidence type="ECO:0000313" key="4">
    <source>
        <dbReference type="EMBL" id="EFW04006.1"/>
    </source>
</evidence>
<dbReference type="EMBL" id="ADKX01000041">
    <property type="protein sequence ID" value="EFW04006.1"/>
    <property type="molecule type" value="Genomic_DNA"/>
</dbReference>
<proteinExistence type="inferred from homology"/>
<accession>E7GDF5</accession>
<dbReference type="InterPro" id="IPR036380">
    <property type="entry name" value="Isochorismatase-like_sf"/>
</dbReference>
<dbReference type="Gene3D" id="3.40.50.850">
    <property type="entry name" value="Isochorismatase-like"/>
    <property type="match status" value="1"/>
</dbReference>
<feature type="domain" description="Isochorismatase-like" evidence="3">
    <location>
        <begin position="4"/>
        <end position="172"/>
    </location>
</feature>
<dbReference type="GO" id="GO:0016787">
    <property type="term" value="F:hydrolase activity"/>
    <property type="evidence" value="ECO:0007669"/>
    <property type="project" value="UniProtKB-KW"/>
</dbReference>
<evidence type="ECO:0000256" key="1">
    <source>
        <dbReference type="ARBA" id="ARBA00006336"/>
    </source>
</evidence>
<dbReference type="GeneID" id="78228362"/>
<dbReference type="HOGENOM" id="CLU_068979_12_0_9"/>
<comment type="caution">
    <text evidence="4">The sequence shown here is derived from an EMBL/GenBank/DDBJ whole genome shotgun (WGS) entry which is preliminary data.</text>
</comment>
<dbReference type="OrthoDB" id="9796485at2"/>
<sequence length="173" mass="19900">MKRLLIVVDYQNDFVNGSLGFEKAQLLEEHIIQLIKEYHMNGDEIIYTMDTHQQNYLETYEGHHLPVEHCIENTEGWQLYGKVGELLQDCLCFKKPTFPSLDLAYYLEDKEYKDITLVGVVSHICVLSNAIMAKAAQPDTPIRVDLRGTSSGDEKVHHESIDVMKSMQIEIIE</sequence>
<dbReference type="CDD" id="cd00431">
    <property type="entry name" value="cysteine_hydrolases"/>
    <property type="match status" value="1"/>
</dbReference>
<dbReference type="AlphaFoldDB" id="E7GDF5"/>
<evidence type="ECO:0000313" key="5">
    <source>
        <dbReference type="Proteomes" id="UP000003157"/>
    </source>
</evidence>
<dbReference type="PANTHER" id="PTHR43540">
    <property type="entry name" value="PEROXYUREIDOACRYLATE/UREIDOACRYLATE AMIDOHYDROLASE-RELATED"/>
    <property type="match status" value="1"/>
</dbReference>
<name>E7GDF5_9FIRM</name>
<keyword evidence="5" id="KW-1185">Reference proteome</keyword>
<protein>
    <recommendedName>
        <fullName evidence="3">Isochorismatase-like domain-containing protein</fullName>
    </recommendedName>
</protein>
<dbReference type="PANTHER" id="PTHR43540:SF10">
    <property type="entry name" value="ISOCHORISMATASE"/>
    <property type="match status" value="1"/>
</dbReference>
<evidence type="ECO:0000259" key="3">
    <source>
        <dbReference type="Pfam" id="PF00857"/>
    </source>
</evidence>
<gene>
    <name evidence="4" type="ORF">HMPREF9488_02798</name>
</gene>
<dbReference type="eggNOG" id="COG1335">
    <property type="taxonomic scope" value="Bacteria"/>
</dbReference>
<dbReference type="InterPro" id="IPR000868">
    <property type="entry name" value="Isochorismatase-like_dom"/>
</dbReference>
<dbReference type="InterPro" id="IPR050272">
    <property type="entry name" value="Isochorismatase-like_hydrls"/>
</dbReference>
<organism evidence="4 5">
    <name type="scientific">Coprobacillus cateniformis</name>
    <dbReference type="NCBI Taxonomy" id="100884"/>
    <lineage>
        <taxon>Bacteria</taxon>
        <taxon>Bacillati</taxon>
        <taxon>Bacillota</taxon>
        <taxon>Erysipelotrichia</taxon>
        <taxon>Erysipelotrichales</taxon>
        <taxon>Coprobacillaceae</taxon>
        <taxon>Coprobacillus</taxon>
    </lineage>
</organism>
<dbReference type="RefSeq" id="WP_008789885.1">
    <property type="nucleotide sequence ID" value="NZ_AKCB01000001.1"/>
</dbReference>
<dbReference type="SUPFAM" id="SSF52499">
    <property type="entry name" value="Isochorismatase-like hydrolases"/>
    <property type="match status" value="1"/>
</dbReference>
<dbReference type="STRING" id="100884.GCA_000269565_00450"/>
<comment type="similarity">
    <text evidence="1">Belongs to the isochorismatase family.</text>
</comment>
<reference evidence="4 5" key="1">
    <citation type="submission" date="2010-12" db="EMBL/GenBank/DDBJ databases">
        <title>The Genome Sequence of Coprobacillus sp. strain 29_1.</title>
        <authorList>
            <consortium name="The Broad Institute Genome Sequencing Platform"/>
            <person name="Earl A."/>
            <person name="Ward D."/>
            <person name="Feldgarden M."/>
            <person name="Gevers D."/>
            <person name="Daigneault M."/>
            <person name="Sibley C.D."/>
            <person name="White A."/>
            <person name="Strauss J."/>
            <person name="Allen-Vercoe E."/>
            <person name="Young S.K."/>
            <person name="Zeng Q."/>
            <person name="Gargeya S."/>
            <person name="Fitzgerald M."/>
            <person name="Haas B."/>
            <person name="Abouelleil A."/>
            <person name="Alvarado L."/>
            <person name="Arachchi H.M."/>
            <person name="Berlin A."/>
            <person name="Brown A."/>
            <person name="Chapman S.B."/>
            <person name="Chen Z."/>
            <person name="Dunbar C."/>
            <person name="Freedman E."/>
            <person name="Gearin G."/>
            <person name="Gellesch M."/>
            <person name="Goldberg J."/>
            <person name="Griggs A."/>
            <person name="Gujja S."/>
            <person name="Heilman E."/>
            <person name="Heiman D."/>
            <person name="Howarth C."/>
            <person name="Larson L."/>
            <person name="Lui A."/>
            <person name="MacDonald P.J.P."/>
            <person name="Mehta T."/>
            <person name="Montmayeur A."/>
            <person name="Murphy C."/>
            <person name="Neiman D."/>
            <person name="Pearson M."/>
            <person name="Priest M."/>
            <person name="Roberts A."/>
            <person name="Saif S."/>
            <person name="Shea T."/>
            <person name="Shenoy N."/>
            <person name="Sisk P."/>
            <person name="Stolte C."/>
            <person name="Sykes S."/>
            <person name="White J."/>
            <person name="Yandava C."/>
            <person name="Nusbaum C."/>
            <person name="Birren B."/>
        </authorList>
    </citation>
    <scope>NUCLEOTIDE SEQUENCE [LARGE SCALE GENOMIC DNA]</scope>
    <source>
        <strain evidence="4 5">29_1</strain>
    </source>
</reference>
<keyword evidence="2" id="KW-0378">Hydrolase</keyword>
<dbReference type="Proteomes" id="UP000003157">
    <property type="component" value="Unassembled WGS sequence"/>
</dbReference>